<dbReference type="EMBL" id="JABSTQ010011528">
    <property type="protein sequence ID" value="KAG0410387.1"/>
    <property type="molecule type" value="Genomic_DNA"/>
</dbReference>
<name>A0AC60NTF7_IXOPE</name>
<evidence type="ECO:0000313" key="2">
    <source>
        <dbReference type="Proteomes" id="UP000805193"/>
    </source>
</evidence>
<keyword evidence="2" id="KW-1185">Reference proteome</keyword>
<protein>
    <submittedName>
        <fullName evidence="1">Uncharacterized protein</fullName>
    </submittedName>
</protein>
<dbReference type="Proteomes" id="UP000805193">
    <property type="component" value="Unassembled WGS sequence"/>
</dbReference>
<sequence>MAAPMETDLSLAERVHERNESEERSKKRKLVDVRIDTEPTTYGDDEENADCDRRQHGPWQMAPARRRRGRPATQRKVDTERTQLQRTVVVIRMKEQRPVTAISKATLHELLRATAPVPKMAEYATTQTNLRTNTIAVTTYNEQHADNLCKVSAITVPGLGQVPVDARKMHGSGTSKGVIALDLTADNDDLTGVLRCEQATILEAKRMGSSDRALITFDTPLLPKYVKYYSELCWVTPYIPRLLICYRCHGEGHMKKHCPNEQACATDTKHSVTCEEDGHLATDASCPEKERRLQKNRDRFHRRSRSRSRRRAASSQPLPHRTEDFPNLTGTEVATQHQSAKSGSTKKNYATVASASAVPQSATLDQRIAAMRKIIDDASQQLKELLKKQATAQEKKTAERKCQQQQEAPRQAHTPQHGKPPSQPRQRTPQRQQSRSPTPTRLDHCGGTPSITVNNSVQRQERRPSSPTSTRMDHYERILNTTVSNVQKQGRQLNAYAERFSNMEYTLNEIMKKQGNLESTDRRAARGQDDISYPHLATTMDERNRILQWNCRSLRANVAGLGERLRTMVTLPIAILLQETRGTSPGIAGYQGYFQPSILHEGTTDPTAQAAIFIQRNIRRCQSDTAAYCSDTQEVVDQQANLANLILLNDLDIPTRVALHSRQQCTTPDLAWSSHRLITSWDCERDPWSSDHYPIWLTLRTGQRKRKRKVRCTNWDRFQRAKVSLTLQDRTLSQPNEGWIRIIRVPISTKGGAETWLKQLAPTWKKLLHLIRRLSNKFGGATQDITRMLVQAVLLTRVQLQKLESLYRQALRVITGLPQHTSTEELYRYCQLPALQDVISTRATNDQARRLHTPQGQRLLEYDDRTFHATTLAPWYPRGKTYSNLRSTHSPKGHARTSSPSDVLRRQADLRGRGKRGWWQPPGHRCHGHAILLGIRTLTEPTPHAVTKATILTDSLEALKALRGPARRNSTPYYIKEVCKEIHRNYNIVVQVQWIPGHSGNAGNEEAHRLARETLLNHPSESATPTLRYKPPPEEQRMVIKYENKKELRNTIPPLQRPIARDIPRGAQVLLTKARSRFALTEDIITRWEYYKQHKTTQIPSALLLCRQCRQEPPTVTHLLWSCPALAAIRNKHKPPGAQTLQEWIYPNDHAKATLLAFFPCGGLATSLAQFRRTDDGLVRQMGVARAIGRGTWVCVQTGPNSPRCLGVFDQAVVEEHRRESHGGLAETNTRP</sequence>
<comment type="caution">
    <text evidence="1">The sequence shown here is derived from an EMBL/GenBank/DDBJ whole genome shotgun (WGS) entry which is preliminary data.</text>
</comment>
<reference evidence="1 2" key="1">
    <citation type="journal article" date="2020" name="Cell">
        <title>Large-Scale Comparative Analyses of Tick Genomes Elucidate Their Genetic Diversity and Vector Capacities.</title>
        <authorList>
            <consortium name="Tick Genome and Microbiome Consortium (TIGMIC)"/>
            <person name="Jia N."/>
            <person name="Wang J."/>
            <person name="Shi W."/>
            <person name="Du L."/>
            <person name="Sun Y."/>
            <person name="Zhan W."/>
            <person name="Jiang J.F."/>
            <person name="Wang Q."/>
            <person name="Zhang B."/>
            <person name="Ji P."/>
            <person name="Bell-Sakyi L."/>
            <person name="Cui X.M."/>
            <person name="Yuan T.T."/>
            <person name="Jiang B.G."/>
            <person name="Yang W.F."/>
            <person name="Lam T.T."/>
            <person name="Chang Q.C."/>
            <person name="Ding S.J."/>
            <person name="Wang X.J."/>
            <person name="Zhu J.G."/>
            <person name="Ruan X.D."/>
            <person name="Zhao L."/>
            <person name="Wei J.T."/>
            <person name="Ye R.Z."/>
            <person name="Que T.C."/>
            <person name="Du C.H."/>
            <person name="Zhou Y.H."/>
            <person name="Cheng J.X."/>
            <person name="Dai P.F."/>
            <person name="Guo W.B."/>
            <person name="Han X.H."/>
            <person name="Huang E.J."/>
            <person name="Li L.F."/>
            <person name="Wei W."/>
            <person name="Gao Y.C."/>
            <person name="Liu J.Z."/>
            <person name="Shao H.Z."/>
            <person name="Wang X."/>
            <person name="Wang C.C."/>
            <person name="Yang T.C."/>
            <person name="Huo Q.B."/>
            <person name="Li W."/>
            <person name="Chen H.Y."/>
            <person name="Chen S.E."/>
            <person name="Zhou L.G."/>
            <person name="Ni X.B."/>
            <person name="Tian J.H."/>
            <person name="Sheng Y."/>
            <person name="Liu T."/>
            <person name="Pan Y.S."/>
            <person name="Xia L.Y."/>
            <person name="Li J."/>
            <person name="Zhao F."/>
            <person name="Cao W.C."/>
        </authorList>
    </citation>
    <scope>NUCLEOTIDE SEQUENCE [LARGE SCALE GENOMIC DNA]</scope>
    <source>
        <strain evidence="1">Iper-2018</strain>
    </source>
</reference>
<gene>
    <name evidence="1" type="ORF">HPB47_012497</name>
</gene>
<proteinExistence type="predicted"/>
<accession>A0AC60NTF7</accession>
<evidence type="ECO:0000313" key="1">
    <source>
        <dbReference type="EMBL" id="KAG0410387.1"/>
    </source>
</evidence>
<organism evidence="1 2">
    <name type="scientific">Ixodes persulcatus</name>
    <name type="common">Taiga tick</name>
    <dbReference type="NCBI Taxonomy" id="34615"/>
    <lineage>
        <taxon>Eukaryota</taxon>
        <taxon>Metazoa</taxon>
        <taxon>Ecdysozoa</taxon>
        <taxon>Arthropoda</taxon>
        <taxon>Chelicerata</taxon>
        <taxon>Arachnida</taxon>
        <taxon>Acari</taxon>
        <taxon>Parasitiformes</taxon>
        <taxon>Ixodida</taxon>
        <taxon>Ixodoidea</taxon>
        <taxon>Ixodidae</taxon>
        <taxon>Ixodinae</taxon>
        <taxon>Ixodes</taxon>
    </lineage>
</organism>